<evidence type="ECO:0000313" key="1">
    <source>
        <dbReference type="EMBL" id="JAH73731.1"/>
    </source>
</evidence>
<proteinExistence type="predicted"/>
<protein>
    <submittedName>
        <fullName evidence="1">Uncharacterized protein</fullName>
    </submittedName>
</protein>
<accession>A0A0E9V6X7</accession>
<dbReference type="EMBL" id="GBXM01034846">
    <property type="protein sequence ID" value="JAH73731.1"/>
    <property type="molecule type" value="Transcribed_RNA"/>
</dbReference>
<sequence length="40" mass="4651">MRLAISHFLQEGNRKLTMNDRLKPSSYTAEIHRYSSVQTA</sequence>
<dbReference type="AlphaFoldDB" id="A0A0E9V6X7"/>
<reference evidence="1" key="1">
    <citation type="submission" date="2014-11" db="EMBL/GenBank/DDBJ databases">
        <authorList>
            <person name="Amaro Gonzalez C."/>
        </authorList>
    </citation>
    <scope>NUCLEOTIDE SEQUENCE</scope>
</reference>
<name>A0A0E9V6X7_ANGAN</name>
<reference evidence="1" key="2">
    <citation type="journal article" date="2015" name="Fish Shellfish Immunol.">
        <title>Early steps in the European eel (Anguilla anguilla)-Vibrio vulnificus interaction in the gills: Role of the RtxA13 toxin.</title>
        <authorList>
            <person name="Callol A."/>
            <person name="Pajuelo D."/>
            <person name="Ebbesson L."/>
            <person name="Teles M."/>
            <person name="MacKenzie S."/>
            <person name="Amaro C."/>
        </authorList>
    </citation>
    <scope>NUCLEOTIDE SEQUENCE</scope>
</reference>
<organism evidence="1">
    <name type="scientific">Anguilla anguilla</name>
    <name type="common">European freshwater eel</name>
    <name type="synonym">Muraena anguilla</name>
    <dbReference type="NCBI Taxonomy" id="7936"/>
    <lineage>
        <taxon>Eukaryota</taxon>
        <taxon>Metazoa</taxon>
        <taxon>Chordata</taxon>
        <taxon>Craniata</taxon>
        <taxon>Vertebrata</taxon>
        <taxon>Euteleostomi</taxon>
        <taxon>Actinopterygii</taxon>
        <taxon>Neopterygii</taxon>
        <taxon>Teleostei</taxon>
        <taxon>Anguilliformes</taxon>
        <taxon>Anguillidae</taxon>
        <taxon>Anguilla</taxon>
    </lineage>
</organism>